<dbReference type="SUPFAM" id="SSF56219">
    <property type="entry name" value="DNase I-like"/>
    <property type="match status" value="1"/>
</dbReference>
<dbReference type="GO" id="GO:0004519">
    <property type="term" value="F:endonuclease activity"/>
    <property type="evidence" value="ECO:0007669"/>
    <property type="project" value="UniProtKB-KW"/>
</dbReference>
<proteinExistence type="predicted"/>
<dbReference type="InterPro" id="IPR036691">
    <property type="entry name" value="Endo/exonu/phosph_ase_sf"/>
</dbReference>
<reference evidence="3" key="1">
    <citation type="submission" date="2023-03" db="EMBL/GenBank/DDBJ databases">
        <title>Andean soil-derived lignocellulolytic bacterial consortium as a source of novel taxa and putative plastic-active enzymes.</title>
        <authorList>
            <person name="Diaz-Garcia L."/>
            <person name="Chuvochina M."/>
            <person name="Feuerriegel G."/>
            <person name="Bunk B."/>
            <person name="Sproer C."/>
            <person name="Streit W.R."/>
            <person name="Rodriguez L.M."/>
            <person name="Overmann J."/>
            <person name="Jimenez D.J."/>
        </authorList>
    </citation>
    <scope>NUCLEOTIDE SEQUENCE</scope>
    <source>
        <strain evidence="3">MAG 4196</strain>
    </source>
</reference>
<name>A0AAJ6B271_9HYPH</name>
<keyword evidence="3" id="KW-0255">Endonuclease</keyword>
<feature type="transmembrane region" description="Helical" evidence="1">
    <location>
        <begin position="12"/>
        <end position="35"/>
    </location>
</feature>
<keyword evidence="1" id="KW-0812">Transmembrane</keyword>
<keyword evidence="1" id="KW-0472">Membrane</keyword>
<dbReference type="AlphaFoldDB" id="A0AAJ6B271"/>
<keyword evidence="1" id="KW-1133">Transmembrane helix</keyword>
<dbReference type="Pfam" id="PF03372">
    <property type="entry name" value="Exo_endo_phos"/>
    <property type="match status" value="1"/>
</dbReference>
<evidence type="ECO:0000313" key="3">
    <source>
        <dbReference type="EMBL" id="WEK06501.1"/>
    </source>
</evidence>
<keyword evidence="3" id="KW-0378">Hydrolase</keyword>
<gene>
    <name evidence="3" type="ORF">P0Y65_09745</name>
</gene>
<protein>
    <submittedName>
        <fullName evidence="3">Endonuclease/exonuclease/phosphatase family protein</fullName>
    </submittedName>
</protein>
<feature type="transmembrane region" description="Helical" evidence="1">
    <location>
        <begin position="67"/>
        <end position="84"/>
    </location>
</feature>
<evidence type="ECO:0000259" key="2">
    <source>
        <dbReference type="Pfam" id="PF03372"/>
    </source>
</evidence>
<evidence type="ECO:0000313" key="4">
    <source>
        <dbReference type="Proteomes" id="UP001217476"/>
    </source>
</evidence>
<dbReference type="Proteomes" id="UP001217476">
    <property type="component" value="Chromosome"/>
</dbReference>
<keyword evidence="3" id="KW-0540">Nuclease</keyword>
<organism evidence="3 4">
    <name type="scientific">Candidatus Devosia phytovorans</name>
    <dbReference type="NCBI Taxonomy" id="3121372"/>
    <lineage>
        <taxon>Bacteria</taxon>
        <taxon>Pseudomonadati</taxon>
        <taxon>Pseudomonadota</taxon>
        <taxon>Alphaproteobacteria</taxon>
        <taxon>Hyphomicrobiales</taxon>
        <taxon>Devosiaceae</taxon>
        <taxon>Devosia</taxon>
    </lineage>
</organism>
<accession>A0AAJ6B271</accession>
<dbReference type="Gene3D" id="3.60.10.10">
    <property type="entry name" value="Endonuclease/exonuclease/phosphatase"/>
    <property type="match status" value="1"/>
</dbReference>
<feature type="domain" description="Endonuclease/exonuclease/phosphatase" evidence="2">
    <location>
        <begin position="106"/>
        <end position="319"/>
    </location>
</feature>
<sequence length="329" mass="36491">MSFLFKLIRLGFVLGALGVVTLSVLALFGFAVPVFDLFNHAQIFLLPGTLVALPILAVTLRGWWRSAALIFGFVGFAASANVMLPETFAAMQPRPAAPASGTVRMMTHNLFGMNYEMEKVTGAILAEDPDIIVFQEYFGEQSTDLHPLLVSRYPYFVHCRGGKRANLGLYSRIPFEQEMDGACPDNAYGTARTAHIIAKFAEPDGDQFTVITTHMDWPIPVSRQHEQLGALSEVLDTIEGPVILAGDFNSTAWSYALRDFVSRNGLVRETLNMLTFPMSWYYLGAWRDTLPFLPLDHVMTRGGVVVHDIRTGRPTASDHLPVVFDFSIQ</sequence>
<dbReference type="InterPro" id="IPR005135">
    <property type="entry name" value="Endo/exonuclease/phosphatase"/>
</dbReference>
<evidence type="ECO:0000256" key="1">
    <source>
        <dbReference type="SAM" id="Phobius"/>
    </source>
</evidence>
<dbReference type="EMBL" id="CP119312">
    <property type="protein sequence ID" value="WEK06501.1"/>
    <property type="molecule type" value="Genomic_DNA"/>
</dbReference>
<feature type="transmembrane region" description="Helical" evidence="1">
    <location>
        <begin position="41"/>
        <end position="60"/>
    </location>
</feature>